<accession>A0A813DIR5</accession>
<gene>
    <name evidence="1" type="ORF">PGLA1383_LOCUS4393</name>
</gene>
<reference evidence="1" key="1">
    <citation type="submission" date="2021-02" db="EMBL/GenBank/DDBJ databases">
        <authorList>
            <person name="Dougan E. K."/>
            <person name="Rhodes N."/>
            <person name="Thang M."/>
            <person name="Chan C."/>
        </authorList>
    </citation>
    <scope>NUCLEOTIDE SEQUENCE</scope>
</reference>
<comment type="caution">
    <text evidence="1">The sequence shown here is derived from an EMBL/GenBank/DDBJ whole genome shotgun (WGS) entry which is preliminary data.</text>
</comment>
<dbReference type="Proteomes" id="UP000654075">
    <property type="component" value="Unassembled WGS sequence"/>
</dbReference>
<dbReference type="EMBL" id="CAJNNV010001651">
    <property type="protein sequence ID" value="CAE8585481.1"/>
    <property type="molecule type" value="Genomic_DNA"/>
</dbReference>
<proteinExistence type="predicted"/>
<evidence type="ECO:0000313" key="2">
    <source>
        <dbReference type="Proteomes" id="UP000654075"/>
    </source>
</evidence>
<evidence type="ECO:0000313" key="1">
    <source>
        <dbReference type="EMBL" id="CAE8585481.1"/>
    </source>
</evidence>
<keyword evidence="2" id="KW-1185">Reference proteome</keyword>
<protein>
    <submittedName>
        <fullName evidence="1">Uncharacterized protein</fullName>
    </submittedName>
</protein>
<dbReference type="AlphaFoldDB" id="A0A813DIR5"/>
<organism evidence="1 2">
    <name type="scientific">Polarella glacialis</name>
    <name type="common">Dinoflagellate</name>
    <dbReference type="NCBI Taxonomy" id="89957"/>
    <lineage>
        <taxon>Eukaryota</taxon>
        <taxon>Sar</taxon>
        <taxon>Alveolata</taxon>
        <taxon>Dinophyceae</taxon>
        <taxon>Suessiales</taxon>
        <taxon>Suessiaceae</taxon>
        <taxon>Polarella</taxon>
    </lineage>
</organism>
<feature type="non-terminal residue" evidence="1">
    <location>
        <position position="69"/>
    </location>
</feature>
<feature type="non-terminal residue" evidence="1">
    <location>
        <position position="1"/>
    </location>
</feature>
<name>A0A813DIR5_POLGL</name>
<sequence>TGNLARHGHLAEVSYVQVKVPSTSLLEERNPDLGIDADGLPRQGISLAVWSPDERYLATHHESFPGIVW</sequence>